<comment type="caution">
    <text evidence="1">The sequence shown here is derived from an EMBL/GenBank/DDBJ whole genome shotgun (WGS) entry which is preliminary data.</text>
</comment>
<keyword evidence="2" id="KW-1185">Reference proteome</keyword>
<feature type="non-terminal residue" evidence="1">
    <location>
        <position position="1"/>
    </location>
</feature>
<dbReference type="Proteomes" id="UP001497623">
    <property type="component" value="Unassembled WGS sequence"/>
</dbReference>
<reference evidence="1 2" key="1">
    <citation type="submission" date="2024-05" db="EMBL/GenBank/DDBJ databases">
        <authorList>
            <person name="Wallberg A."/>
        </authorList>
    </citation>
    <scope>NUCLEOTIDE SEQUENCE [LARGE SCALE GENOMIC DNA]</scope>
</reference>
<dbReference type="EMBL" id="CAXKWB010000245">
    <property type="protein sequence ID" value="CAL4059988.1"/>
    <property type="molecule type" value="Genomic_DNA"/>
</dbReference>
<evidence type="ECO:0000313" key="1">
    <source>
        <dbReference type="EMBL" id="CAL4059988.1"/>
    </source>
</evidence>
<gene>
    <name evidence="1" type="ORF">MNOR_LOCUS985</name>
</gene>
<sequence length="150" mass="16077">GCPAINCPGNCDVMRGPDGCNHCACSVADGELHLCSAVPECSQAQGGCKQEEGQDGCPVCQCGHNGVLCAALPSCLKGCLSHNNVTSCYTCACSPDPPPHATENSLELRTIDSQTNSRKRRQLPVLRRARPRISPGRVQFRATHFPFRNR</sequence>
<dbReference type="AlphaFoldDB" id="A0AAV2PLY8"/>
<protein>
    <submittedName>
        <fullName evidence="1">Uncharacterized protein</fullName>
    </submittedName>
</protein>
<evidence type="ECO:0000313" key="2">
    <source>
        <dbReference type="Proteomes" id="UP001497623"/>
    </source>
</evidence>
<name>A0AAV2PLY8_MEGNR</name>
<feature type="non-terminal residue" evidence="1">
    <location>
        <position position="150"/>
    </location>
</feature>
<proteinExistence type="predicted"/>
<accession>A0AAV2PLY8</accession>
<organism evidence="1 2">
    <name type="scientific">Meganyctiphanes norvegica</name>
    <name type="common">Northern krill</name>
    <name type="synonym">Thysanopoda norvegica</name>
    <dbReference type="NCBI Taxonomy" id="48144"/>
    <lineage>
        <taxon>Eukaryota</taxon>
        <taxon>Metazoa</taxon>
        <taxon>Ecdysozoa</taxon>
        <taxon>Arthropoda</taxon>
        <taxon>Crustacea</taxon>
        <taxon>Multicrustacea</taxon>
        <taxon>Malacostraca</taxon>
        <taxon>Eumalacostraca</taxon>
        <taxon>Eucarida</taxon>
        <taxon>Euphausiacea</taxon>
        <taxon>Euphausiidae</taxon>
        <taxon>Meganyctiphanes</taxon>
    </lineage>
</organism>